<dbReference type="EMBL" id="MCFA01000225">
    <property type="protein sequence ID" value="ORX97904.1"/>
    <property type="molecule type" value="Genomic_DNA"/>
</dbReference>
<protein>
    <submittedName>
        <fullName evidence="2">Uncharacterized protein</fullName>
    </submittedName>
</protein>
<dbReference type="Proteomes" id="UP000193144">
    <property type="component" value="Unassembled WGS sequence"/>
</dbReference>
<keyword evidence="1" id="KW-0732">Signal</keyword>
<feature type="signal peptide" evidence="1">
    <location>
        <begin position="1"/>
        <end position="24"/>
    </location>
</feature>
<reference evidence="2 3" key="1">
    <citation type="submission" date="2016-07" db="EMBL/GenBank/DDBJ databases">
        <title>Pervasive Adenine N6-methylation of Active Genes in Fungi.</title>
        <authorList>
            <consortium name="DOE Joint Genome Institute"/>
            <person name="Mondo S.J."/>
            <person name="Dannebaum R.O."/>
            <person name="Kuo R.C."/>
            <person name="Labutti K."/>
            <person name="Haridas S."/>
            <person name="Kuo A."/>
            <person name="Salamov A."/>
            <person name="Ahrendt S.R."/>
            <person name="Lipzen A."/>
            <person name="Sullivan W."/>
            <person name="Andreopoulos W.B."/>
            <person name="Clum A."/>
            <person name="Lindquist E."/>
            <person name="Daum C."/>
            <person name="Ramamoorthy G.K."/>
            <person name="Gryganskyi A."/>
            <person name="Culley D."/>
            <person name="Magnuson J.K."/>
            <person name="James T.Y."/>
            <person name="O'Malley M.A."/>
            <person name="Stajich J.E."/>
            <person name="Spatafora J.W."/>
            <person name="Visel A."/>
            <person name="Grigoriev I.V."/>
        </authorList>
    </citation>
    <scope>NUCLEOTIDE SEQUENCE [LARGE SCALE GENOMIC DNA]</scope>
    <source>
        <strain evidence="2 3">CBS 115471</strain>
    </source>
</reference>
<comment type="caution">
    <text evidence="2">The sequence shown here is derived from an EMBL/GenBank/DDBJ whole genome shotgun (WGS) entry which is preliminary data.</text>
</comment>
<evidence type="ECO:0000256" key="1">
    <source>
        <dbReference type="SAM" id="SignalP"/>
    </source>
</evidence>
<feature type="chain" id="PRO_5012711348" evidence="1">
    <location>
        <begin position="25"/>
        <end position="184"/>
    </location>
</feature>
<keyword evidence="3" id="KW-1185">Reference proteome</keyword>
<accession>A0A1Y1YJY3</accession>
<sequence>MASTPLTKAALLTILCILFSVVQSITVSFHHLARAPRCSEDTVWCGRACCQECGTNGVCHRDPPPPPPPTPPKPILTITSYTATPYNELWIHGSGFTRNGQVTVYLYNTDGAQFAPGLPDQLGKSFSFLTSNGDCTGRRDMGISGYIIGLDHTSGVWSPKVRVRVCHFSQRIDPGTVLNPVHDK</sequence>
<name>A0A1Y1YJY3_9PLEO</name>
<proteinExistence type="predicted"/>
<gene>
    <name evidence="2" type="ORF">BCR34DRAFT_577635</name>
</gene>
<evidence type="ECO:0000313" key="3">
    <source>
        <dbReference type="Proteomes" id="UP000193144"/>
    </source>
</evidence>
<dbReference type="AlphaFoldDB" id="A0A1Y1YJY3"/>
<evidence type="ECO:0000313" key="2">
    <source>
        <dbReference type="EMBL" id="ORX97904.1"/>
    </source>
</evidence>
<organism evidence="2 3">
    <name type="scientific">Clohesyomyces aquaticus</name>
    <dbReference type="NCBI Taxonomy" id="1231657"/>
    <lineage>
        <taxon>Eukaryota</taxon>
        <taxon>Fungi</taxon>
        <taxon>Dikarya</taxon>
        <taxon>Ascomycota</taxon>
        <taxon>Pezizomycotina</taxon>
        <taxon>Dothideomycetes</taxon>
        <taxon>Pleosporomycetidae</taxon>
        <taxon>Pleosporales</taxon>
        <taxon>Lindgomycetaceae</taxon>
        <taxon>Clohesyomyces</taxon>
    </lineage>
</organism>